<evidence type="ECO:0000256" key="2">
    <source>
        <dbReference type="SAM" id="MobiDB-lite"/>
    </source>
</evidence>
<dbReference type="GO" id="GO:0005667">
    <property type="term" value="C:transcription regulator complex"/>
    <property type="evidence" value="ECO:0007669"/>
    <property type="project" value="TreeGrafter"/>
</dbReference>
<protein>
    <submittedName>
        <fullName evidence="5">Dihydrouridine synthase domain containing protein</fullName>
    </submittedName>
</protein>
<evidence type="ECO:0000313" key="5">
    <source>
        <dbReference type="EMBL" id="GFO44950.1"/>
    </source>
</evidence>
<evidence type="ECO:0000256" key="1">
    <source>
        <dbReference type="PROSITE-ProRule" id="PRU00371"/>
    </source>
</evidence>
<dbReference type="Pfam" id="PF10545">
    <property type="entry name" value="MADF_DNA_bdg"/>
    <property type="match status" value="1"/>
</dbReference>
<dbReference type="PROSITE" id="PS51029">
    <property type="entry name" value="MADF"/>
    <property type="match status" value="1"/>
</dbReference>
<dbReference type="GO" id="GO:0006357">
    <property type="term" value="P:regulation of transcription by RNA polymerase II"/>
    <property type="evidence" value="ECO:0007669"/>
    <property type="project" value="TreeGrafter"/>
</dbReference>
<accession>A0AAV4DLB8</accession>
<feature type="domain" description="MADF" evidence="3">
    <location>
        <begin position="9"/>
        <end position="108"/>
    </location>
</feature>
<dbReference type="InterPro" id="IPR039353">
    <property type="entry name" value="TF_Adf1"/>
</dbReference>
<feature type="domain" description="BESS" evidence="4">
    <location>
        <begin position="206"/>
        <end position="245"/>
    </location>
</feature>
<reference evidence="5 6" key="1">
    <citation type="journal article" date="2021" name="Elife">
        <title>Chloroplast acquisition without the gene transfer in kleptoplastic sea slugs, Plakobranchus ocellatus.</title>
        <authorList>
            <person name="Maeda T."/>
            <person name="Takahashi S."/>
            <person name="Yoshida T."/>
            <person name="Shimamura S."/>
            <person name="Takaki Y."/>
            <person name="Nagai Y."/>
            <person name="Toyoda A."/>
            <person name="Suzuki Y."/>
            <person name="Arimoto A."/>
            <person name="Ishii H."/>
            <person name="Satoh N."/>
            <person name="Nishiyama T."/>
            <person name="Hasebe M."/>
            <person name="Maruyama T."/>
            <person name="Minagawa J."/>
            <person name="Obokata J."/>
            <person name="Shigenobu S."/>
        </authorList>
    </citation>
    <scope>NUCLEOTIDE SEQUENCE [LARGE SCALE GENOMIC DNA]</scope>
</reference>
<feature type="compositionally biased region" description="Basic and acidic residues" evidence="2">
    <location>
        <begin position="174"/>
        <end position="188"/>
    </location>
</feature>
<evidence type="ECO:0000259" key="3">
    <source>
        <dbReference type="PROSITE" id="PS51029"/>
    </source>
</evidence>
<keyword evidence="6" id="KW-1185">Reference proteome</keyword>
<dbReference type="PANTHER" id="PTHR12243">
    <property type="entry name" value="MADF DOMAIN TRANSCRIPTION FACTOR"/>
    <property type="match status" value="1"/>
</dbReference>
<sequence length="289" mass="33439">MLKRMETSRLIDEVKKRPLIWDPRSRFYKDNAKRAEQWMEICRTLYPGLAKKGEFEEKRKVRELQTRFKSLRDSYTKYLKKLRGPEGGEGLKRYVFADKLSFLKSMFPGEEDDATRSDDASSGNDPHEYSTTFEIECDEEDEEEDAEAMIDSIKFEPPLSDDAPDSPNCSRSPPPEERKRDLRLDLKKRPPRFRKRRQDNIQDDIHDSDKAFFSSLLPTLQNFSEDQKLEFRTEVLLLVRKIRAGGADSGTGGADTSSSTSSWKNILKKSDVNEGPHCNPFVLLNRKST</sequence>
<comment type="subcellular location">
    <subcellularLocation>
        <location evidence="1">Nucleus</location>
    </subcellularLocation>
</comment>
<dbReference type="SMART" id="SM00595">
    <property type="entry name" value="MADF"/>
    <property type="match status" value="1"/>
</dbReference>
<dbReference type="EMBL" id="BLXT01007988">
    <property type="protein sequence ID" value="GFO44950.1"/>
    <property type="molecule type" value="Genomic_DNA"/>
</dbReference>
<dbReference type="InterPro" id="IPR006578">
    <property type="entry name" value="MADF-dom"/>
</dbReference>
<dbReference type="Proteomes" id="UP000735302">
    <property type="component" value="Unassembled WGS sequence"/>
</dbReference>
<feature type="compositionally biased region" description="Polar residues" evidence="2">
    <location>
        <begin position="120"/>
        <end position="133"/>
    </location>
</feature>
<feature type="region of interest" description="Disordered" evidence="2">
    <location>
        <begin position="109"/>
        <end position="207"/>
    </location>
</feature>
<keyword evidence="1" id="KW-0539">Nucleus</keyword>
<dbReference type="GO" id="GO:0005634">
    <property type="term" value="C:nucleus"/>
    <property type="evidence" value="ECO:0007669"/>
    <property type="project" value="UniProtKB-SubCell"/>
</dbReference>
<feature type="compositionally biased region" description="Basic and acidic residues" evidence="2">
    <location>
        <begin position="198"/>
        <end position="207"/>
    </location>
</feature>
<comment type="caution">
    <text evidence="5">The sequence shown here is derived from an EMBL/GenBank/DDBJ whole genome shotgun (WGS) entry which is preliminary data.</text>
</comment>
<dbReference type="PROSITE" id="PS51031">
    <property type="entry name" value="BESS"/>
    <property type="match status" value="1"/>
</dbReference>
<proteinExistence type="predicted"/>
<evidence type="ECO:0000259" key="4">
    <source>
        <dbReference type="PROSITE" id="PS51031"/>
    </source>
</evidence>
<evidence type="ECO:0000313" key="6">
    <source>
        <dbReference type="Proteomes" id="UP000735302"/>
    </source>
</evidence>
<dbReference type="GO" id="GO:0003677">
    <property type="term" value="F:DNA binding"/>
    <property type="evidence" value="ECO:0007669"/>
    <property type="project" value="InterPro"/>
</dbReference>
<dbReference type="PANTHER" id="PTHR12243:SF69">
    <property type="entry name" value="SI:CH73-59F11.3"/>
    <property type="match status" value="1"/>
</dbReference>
<dbReference type="InterPro" id="IPR004210">
    <property type="entry name" value="BESS_motif"/>
</dbReference>
<dbReference type="AlphaFoldDB" id="A0AAV4DLB8"/>
<feature type="region of interest" description="Disordered" evidence="2">
    <location>
        <begin position="246"/>
        <end position="289"/>
    </location>
</feature>
<gene>
    <name evidence="5" type="ORF">PoB_007145500</name>
</gene>
<name>A0AAV4DLB8_9GAST</name>
<organism evidence="5 6">
    <name type="scientific">Plakobranchus ocellatus</name>
    <dbReference type="NCBI Taxonomy" id="259542"/>
    <lineage>
        <taxon>Eukaryota</taxon>
        <taxon>Metazoa</taxon>
        <taxon>Spiralia</taxon>
        <taxon>Lophotrochozoa</taxon>
        <taxon>Mollusca</taxon>
        <taxon>Gastropoda</taxon>
        <taxon>Heterobranchia</taxon>
        <taxon>Euthyneura</taxon>
        <taxon>Panpulmonata</taxon>
        <taxon>Sacoglossa</taxon>
        <taxon>Placobranchoidea</taxon>
        <taxon>Plakobranchidae</taxon>
        <taxon>Plakobranchus</taxon>
    </lineage>
</organism>
<feature type="compositionally biased region" description="Acidic residues" evidence="2">
    <location>
        <begin position="135"/>
        <end position="148"/>
    </location>
</feature>
<dbReference type="Pfam" id="PF02944">
    <property type="entry name" value="BESS"/>
    <property type="match status" value="1"/>
</dbReference>